<comment type="caution">
    <text evidence="2">The sequence shown here is derived from an EMBL/GenBank/DDBJ whole genome shotgun (WGS) entry which is preliminary data.</text>
</comment>
<dbReference type="PANTHER" id="PTHR37175:SF1">
    <property type="entry name" value="CONSTANS-LIKE PROTEIN-RELATED"/>
    <property type="match status" value="1"/>
</dbReference>
<protein>
    <submittedName>
        <fullName evidence="2">R3H domain-containing protein 4</fullName>
    </submittedName>
</protein>
<feature type="region of interest" description="Disordered" evidence="1">
    <location>
        <begin position="1"/>
        <end position="122"/>
    </location>
</feature>
<feature type="compositionally biased region" description="Polar residues" evidence="1">
    <location>
        <begin position="59"/>
        <end position="81"/>
    </location>
</feature>
<proteinExistence type="predicted"/>
<dbReference type="EMBL" id="JAMFTS010000003">
    <property type="protein sequence ID" value="KAJ4772871.1"/>
    <property type="molecule type" value="Genomic_DNA"/>
</dbReference>
<feature type="compositionally biased region" description="Basic and acidic residues" evidence="1">
    <location>
        <begin position="97"/>
        <end position="115"/>
    </location>
</feature>
<keyword evidence="3" id="KW-1185">Reference proteome</keyword>
<evidence type="ECO:0000313" key="3">
    <source>
        <dbReference type="Proteomes" id="UP001140206"/>
    </source>
</evidence>
<dbReference type="PANTHER" id="PTHR37175">
    <property type="entry name" value="BNAA08G28800D PROTEIN"/>
    <property type="match status" value="1"/>
</dbReference>
<evidence type="ECO:0000313" key="2">
    <source>
        <dbReference type="EMBL" id="KAJ4772871.1"/>
    </source>
</evidence>
<accession>A0AAV8E3C6</accession>
<dbReference type="Pfam" id="PF06910">
    <property type="entry name" value="MEA1"/>
    <property type="match status" value="1"/>
</dbReference>
<organism evidence="2 3">
    <name type="scientific">Rhynchospora pubera</name>
    <dbReference type="NCBI Taxonomy" id="906938"/>
    <lineage>
        <taxon>Eukaryota</taxon>
        <taxon>Viridiplantae</taxon>
        <taxon>Streptophyta</taxon>
        <taxon>Embryophyta</taxon>
        <taxon>Tracheophyta</taxon>
        <taxon>Spermatophyta</taxon>
        <taxon>Magnoliopsida</taxon>
        <taxon>Liliopsida</taxon>
        <taxon>Poales</taxon>
        <taxon>Cyperaceae</taxon>
        <taxon>Cyperoideae</taxon>
        <taxon>Rhynchosporeae</taxon>
        <taxon>Rhynchospora</taxon>
    </lineage>
</organism>
<gene>
    <name evidence="2" type="ORF">LUZ62_057128</name>
</gene>
<dbReference type="AlphaFoldDB" id="A0AAV8E3C6"/>
<feature type="compositionally biased region" description="Acidic residues" evidence="1">
    <location>
        <begin position="14"/>
        <end position="23"/>
    </location>
</feature>
<evidence type="ECO:0000256" key="1">
    <source>
        <dbReference type="SAM" id="MobiDB-lite"/>
    </source>
</evidence>
<dbReference type="Proteomes" id="UP001140206">
    <property type="component" value="Chromosome 3"/>
</dbReference>
<feature type="compositionally biased region" description="Acidic residues" evidence="1">
    <location>
        <begin position="82"/>
        <end position="96"/>
    </location>
</feature>
<sequence>MSISSNGHLQDDTVGGEDSDIESDFATAAAESGTNYYHPISSDNGSFSESESEPDPDDLNTSSTYLNLSPVNGNGISSLDLNSDEEETKEEEEEEVVRESEASISRAFREDEQRRNTPLSAETSERIMDLMRGIEFRGAPPVWVDRVSEEQWTDQIRRIRGETQTAAGSSS</sequence>
<name>A0AAV8E3C6_9POAL</name>
<reference evidence="2" key="1">
    <citation type="submission" date="2022-08" db="EMBL/GenBank/DDBJ databases">
        <authorList>
            <person name="Marques A."/>
        </authorList>
    </citation>
    <scope>NUCLEOTIDE SEQUENCE</scope>
    <source>
        <strain evidence="2">RhyPub2mFocal</strain>
        <tissue evidence="2">Leaves</tissue>
    </source>
</reference>